<reference evidence="1" key="1">
    <citation type="submission" date="2022-07" db="EMBL/GenBank/DDBJ databases">
        <title>Genome analysis of Parmales, a sister group of diatoms, reveals the evolutionary specialization of diatoms from phago-mixotrophs to photoautotrophs.</title>
        <authorList>
            <person name="Ban H."/>
            <person name="Sato S."/>
            <person name="Yoshikawa S."/>
            <person name="Kazumasa Y."/>
            <person name="Nakamura Y."/>
            <person name="Ichinomiya M."/>
            <person name="Saitoh K."/>
            <person name="Sato N."/>
            <person name="Blanc-Mathieu R."/>
            <person name="Endo H."/>
            <person name="Kuwata A."/>
            <person name="Ogata H."/>
        </authorList>
    </citation>
    <scope>NUCLEOTIDE SEQUENCE</scope>
</reference>
<dbReference type="Proteomes" id="UP001165082">
    <property type="component" value="Unassembled WGS sequence"/>
</dbReference>
<dbReference type="OrthoDB" id="10366449at2759"/>
<evidence type="ECO:0000313" key="2">
    <source>
        <dbReference type="Proteomes" id="UP001165082"/>
    </source>
</evidence>
<accession>A0A9W6ZMP0</accession>
<gene>
    <name evidence="1" type="ORF">TrRE_jg2993</name>
</gene>
<organism evidence="1 2">
    <name type="scientific">Triparma retinervis</name>
    <dbReference type="NCBI Taxonomy" id="2557542"/>
    <lineage>
        <taxon>Eukaryota</taxon>
        <taxon>Sar</taxon>
        <taxon>Stramenopiles</taxon>
        <taxon>Ochrophyta</taxon>
        <taxon>Bolidophyceae</taxon>
        <taxon>Parmales</taxon>
        <taxon>Triparmaceae</taxon>
        <taxon>Triparma</taxon>
    </lineage>
</organism>
<dbReference type="AlphaFoldDB" id="A0A9W6ZMP0"/>
<evidence type="ECO:0000313" key="1">
    <source>
        <dbReference type="EMBL" id="GMH53319.1"/>
    </source>
</evidence>
<dbReference type="EMBL" id="BRXZ01000767">
    <property type="protein sequence ID" value="GMH53319.1"/>
    <property type="molecule type" value="Genomic_DNA"/>
</dbReference>
<protein>
    <submittedName>
        <fullName evidence="1">Uncharacterized protein</fullName>
    </submittedName>
</protein>
<name>A0A9W6ZMP0_9STRA</name>
<proteinExistence type="predicted"/>
<comment type="caution">
    <text evidence="1">The sequence shown here is derived from an EMBL/GenBank/DDBJ whole genome shotgun (WGS) entry which is preliminary data.</text>
</comment>
<keyword evidence="2" id="KW-1185">Reference proteome</keyword>
<sequence>MSLPLSSLSTLEKVEKISQAFYTSSLLFMPAWWLSDNFLDQSAAEDREIALCNVLGVLCGCLFAVTTWARTIKGAATEEKRNLDYVAAGCWGTCGLLTLSQAAQYKADKLMVNLGLQLGIGAAFVYQGLNRKDGGEKEE</sequence>